<sequence length="130" mass="13429">MADTSLEVKTVQSLARKLDEFAEVLSPEEHAVLLGLIGTAGATLSAGHAGADTEGVDVKSVLSTPGRLPSLSVGLKDAFKSLPGWTDPAGPVSDSIGVGVACVSWSKDYNKLGPADVRGLSQIPGLRQYR</sequence>
<protein>
    <submittedName>
        <fullName evidence="1">Uncharacterized protein</fullName>
    </submittedName>
</protein>
<proteinExistence type="predicted"/>
<gene>
    <name evidence="1" type="ORF">N4261_15045</name>
</gene>
<keyword evidence="2" id="KW-1185">Reference proteome</keyword>
<organism evidence="1 2">
    <name type="scientific">Roseateles amylovorans</name>
    <dbReference type="NCBI Taxonomy" id="2978473"/>
    <lineage>
        <taxon>Bacteria</taxon>
        <taxon>Pseudomonadati</taxon>
        <taxon>Pseudomonadota</taxon>
        <taxon>Betaproteobacteria</taxon>
        <taxon>Burkholderiales</taxon>
        <taxon>Sphaerotilaceae</taxon>
        <taxon>Roseateles</taxon>
    </lineage>
</organism>
<evidence type="ECO:0000313" key="2">
    <source>
        <dbReference type="Proteomes" id="UP001064933"/>
    </source>
</evidence>
<accession>A0ABY6AUB6</accession>
<dbReference type="RefSeq" id="WP_261756106.1">
    <property type="nucleotide sequence ID" value="NZ_CP104562.2"/>
</dbReference>
<name>A0ABY6AUB6_9BURK</name>
<reference evidence="1" key="1">
    <citation type="submission" date="2022-10" db="EMBL/GenBank/DDBJ databases">
        <title>Characterization and whole genome sequencing of a new Roseateles species, isolated from fresh water.</title>
        <authorList>
            <person name="Guliayeva D.Y."/>
            <person name="Akhremchuk A.E."/>
            <person name="Sikolenko M.A."/>
            <person name="Valentovich L.N."/>
            <person name="Sidarenka A.V."/>
        </authorList>
    </citation>
    <scope>NUCLEOTIDE SEQUENCE</scope>
    <source>
        <strain evidence="1">BIM B-1768</strain>
    </source>
</reference>
<dbReference type="Proteomes" id="UP001064933">
    <property type="component" value="Chromosome"/>
</dbReference>
<dbReference type="EMBL" id="CP104562">
    <property type="protein sequence ID" value="UXH76375.1"/>
    <property type="molecule type" value="Genomic_DNA"/>
</dbReference>
<evidence type="ECO:0000313" key="1">
    <source>
        <dbReference type="EMBL" id="UXH76375.1"/>
    </source>
</evidence>